<proteinExistence type="predicted"/>
<dbReference type="Proteomes" id="UP000184474">
    <property type="component" value="Unassembled WGS sequence"/>
</dbReference>
<organism evidence="1 2">
    <name type="scientific">Reichenbachiella agariperforans</name>
    <dbReference type="NCBI Taxonomy" id="156994"/>
    <lineage>
        <taxon>Bacteria</taxon>
        <taxon>Pseudomonadati</taxon>
        <taxon>Bacteroidota</taxon>
        <taxon>Cytophagia</taxon>
        <taxon>Cytophagales</taxon>
        <taxon>Reichenbachiellaceae</taxon>
        <taxon>Reichenbachiella</taxon>
    </lineage>
</organism>
<gene>
    <name evidence="1" type="ORF">SAMN04488028_103244</name>
</gene>
<dbReference type="PROSITE" id="PS51257">
    <property type="entry name" value="PROKAR_LIPOPROTEIN"/>
    <property type="match status" value="1"/>
</dbReference>
<dbReference type="AlphaFoldDB" id="A0A1M6QAR8"/>
<name>A0A1M6QAR8_REIAG</name>
<dbReference type="EMBL" id="FRAA01000003">
    <property type="protein sequence ID" value="SHK17230.1"/>
    <property type="molecule type" value="Genomic_DNA"/>
</dbReference>
<evidence type="ECO:0008006" key="3">
    <source>
        <dbReference type="Google" id="ProtNLM"/>
    </source>
</evidence>
<dbReference type="RefSeq" id="WP_073122282.1">
    <property type="nucleotide sequence ID" value="NZ_FRAA01000003.1"/>
</dbReference>
<evidence type="ECO:0000313" key="2">
    <source>
        <dbReference type="Proteomes" id="UP000184474"/>
    </source>
</evidence>
<reference evidence="2" key="1">
    <citation type="submission" date="2016-11" db="EMBL/GenBank/DDBJ databases">
        <authorList>
            <person name="Varghese N."/>
            <person name="Submissions S."/>
        </authorList>
    </citation>
    <scope>NUCLEOTIDE SEQUENCE [LARGE SCALE GENOMIC DNA]</scope>
    <source>
        <strain evidence="2">DSM 26134</strain>
    </source>
</reference>
<accession>A0A1M6QAR8</accession>
<sequence length="318" mass="35437">MGRLILLFLVVIAVAGCEKEAIVDSRERSVLQVEATFFSGETLPVVTIGQSVNLPGERITVLDSATFFIDDADIVFTWNGDTVDTRAVGKGQYQGVSDDTVQVGDVFTISVRDGDRSARATAMVPDIDVGEIKVSFEDTVLVEEYMIWLERQIIVDTLEDGTYQYERADSSVWLGEAKGQAIIPLVEAYLYFDVASTDISFLDYRYQDSPDVVSDYYSNTSYDKIYLGENYVGFSEIRTQVSCVVVIKTNEELSMEQKKLTAVQRMIIPEPIYLDFYHLTSLDFVPITVTNVNGGVGLFIGAVKSEVTYDFQIPIKKG</sequence>
<dbReference type="STRING" id="156994.SAMN04488028_103244"/>
<keyword evidence="2" id="KW-1185">Reference proteome</keyword>
<evidence type="ECO:0000313" key="1">
    <source>
        <dbReference type="EMBL" id="SHK17230.1"/>
    </source>
</evidence>
<protein>
    <recommendedName>
        <fullName evidence="3">DUF4249 domain-containing protein</fullName>
    </recommendedName>
</protein>